<dbReference type="PANTHER" id="PTHR37829:SF3">
    <property type="entry name" value="PROTEIN JAYE-RELATED"/>
    <property type="match status" value="1"/>
</dbReference>
<dbReference type="RefSeq" id="WP_074847643.1">
    <property type="nucleotide sequence ID" value="NZ_FNSU01000003.1"/>
</dbReference>
<feature type="domain" description="Baseplate J-like C-terminal" evidence="4">
    <location>
        <begin position="270"/>
        <end position="346"/>
    </location>
</feature>
<reference evidence="5 6" key="1">
    <citation type="submission" date="2019-06" db="EMBL/GenBank/DDBJ databases">
        <title>Pseudomonas bimorpha sp. nov. isolated from bovine raw milk and skim milk concentrate.</title>
        <authorList>
            <person name="Hofmann K."/>
            <person name="Huptas C."/>
            <person name="Doll E."/>
            <person name="Scherer S."/>
            <person name="Wenning M."/>
        </authorList>
    </citation>
    <scope>NUCLEOTIDE SEQUENCE [LARGE SCALE GENOMIC DNA]</scope>
    <source>
        <strain evidence="5 6">DSM 13124</strain>
    </source>
</reference>
<evidence type="ECO:0000256" key="1">
    <source>
        <dbReference type="ARBA" id="ARBA00038087"/>
    </source>
</evidence>
<accession>A0A9X9BTN4</accession>
<dbReference type="Pfam" id="PF26079">
    <property type="entry name" value="Baseplate_J_C"/>
    <property type="match status" value="1"/>
</dbReference>
<dbReference type="Pfam" id="PF26078">
    <property type="entry name" value="Baseplate_J_M"/>
    <property type="match status" value="1"/>
</dbReference>
<evidence type="ECO:0000259" key="4">
    <source>
        <dbReference type="Pfam" id="PF26079"/>
    </source>
</evidence>
<sequence>MPYDIPTLPALITRTEADFERNAPDALRRSDAKAAARAHSGTAFELYGYQQWIAKQSHPATCDEENLLRWADWRLEKGRTDAVAATGLIAVTGTSGALVDAGVVYQYEDGRLYTVTQTTTLVAGAAVVPVTSNDVGTIGNLAAGNLTAVSPVIGVSSTATIGVDGIVGGTEKETVEALRSRVRQAFKNPSKVGNGADFVEWALEVPGVTRAWPLPRWMGPGTFGLTFVRDADVSIFPTPAQVAEVQAHLDARRPVTAEVYAFAPIDRVLNFSIKLTPDSTVLRTAVTQSLAGLINDEAGSDSTLLISHIRGAIGNTAGETDHVLSSPTADVVIANNEVGSLGVITWL</sequence>
<evidence type="ECO:0000313" key="5">
    <source>
        <dbReference type="EMBL" id="TWR59791.1"/>
    </source>
</evidence>
<organism evidence="5 6">
    <name type="scientific">Pseudomonas marginalis</name>
    <name type="common">Pseudomonas panacis</name>
    <dbReference type="NCBI Taxonomy" id="298"/>
    <lineage>
        <taxon>Bacteria</taxon>
        <taxon>Pseudomonadati</taxon>
        <taxon>Pseudomonadota</taxon>
        <taxon>Gammaproteobacteria</taxon>
        <taxon>Pseudomonadales</taxon>
        <taxon>Pseudomonadaceae</taxon>
        <taxon>Pseudomonas</taxon>
    </lineage>
</organism>
<dbReference type="EMBL" id="VFEQ01000007">
    <property type="protein sequence ID" value="TWR59791.1"/>
    <property type="molecule type" value="Genomic_DNA"/>
</dbReference>
<dbReference type="InterPro" id="IPR058530">
    <property type="entry name" value="Baseplate_J-like_C"/>
</dbReference>
<protein>
    <submittedName>
        <fullName evidence="5">Baseplate J/gp47 family protein</fullName>
    </submittedName>
</protein>
<dbReference type="InterPro" id="IPR052399">
    <property type="entry name" value="Phage_Baseplate_Assmbl_Protein"/>
</dbReference>
<comment type="similarity">
    <text evidence="1">Belongs to the Mu gp47/PBSX XkdT family.</text>
</comment>
<evidence type="ECO:0000259" key="3">
    <source>
        <dbReference type="Pfam" id="PF26078"/>
    </source>
</evidence>
<dbReference type="OrthoDB" id="7565172at2"/>
<dbReference type="InterPro" id="IPR058531">
    <property type="entry name" value="Baseplate_J_M"/>
</dbReference>
<evidence type="ECO:0000259" key="2">
    <source>
        <dbReference type="Pfam" id="PF04865"/>
    </source>
</evidence>
<dbReference type="AlphaFoldDB" id="A0A9X9BTN4"/>
<gene>
    <name evidence="5" type="ORF">FIV41_13645</name>
</gene>
<feature type="domain" description="Baseplate J-like central" evidence="3">
    <location>
        <begin position="191"/>
        <end position="263"/>
    </location>
</feature>
<dbReference type="Pfam" id="PF04865">
    <property type="entry name" value="Baseplate_J"/>
    <property type="match status" value="1"/>
</dbReference>
<dbReference type="InterPro" id="IPR006949">
    <property type="entry name" value="Barrel_Baseplate_J-like"/>
</dbReference>
<name>A0A9X9BTN4_PSEMA</name>
<dbReference type="PANTHER" id="PTHR37829">
    <property type="entry name" value="PHAGE-LIKE ELEMENT PBSX PROTEIN XKDT"/>
    <property type="match status" value="1"/>
</dbReference>
<comment type="caution">
    <text evidence="5">The sequence shown here is derived from an EMBL/GenBank/DDBJ whole genome shotgun (WGS) entry which is preliminary data.</text>
</comment>
<dbReference type="Proteomes" id="UP000316123">
    <property type="component" value="Unassembled WGS sequence"/>
</dbReference>
<feature type="domain" description="Baseplate protein J-like barrel" evidence="2">
    <location>
        <begin position="90"/>
        <end position="160"/>
    </location>
</feature>
<evidence type="ECO:0000313" key="6">
    <source>
        <dbReference type="Proteomes" id="UP000316123"/>
    </source>
</evidence>
<proteinExistence type="inferred from homology"/>